<dbReference type="RefSeq" id="WP_074461541.1">
    <property type="nucleotide sequence ID" value="NZ_FMUR01000005.1"/>
</dbReference>
<dbReference type="SMART" id="SM01058">
    <property type="entry name" value="CarD_TRCF"/>
    <property type="match status" value="1"/>
</dbReference>
<dbReference type="Pfam" id="PF02559">
    <property type="entry name" value="CarD_TRCF_RID"/>
    <property type="match status" value="1"/>
</dbReference>
<dbReference type="OrthoDB" id="9786074at2"/>
<dbReference type="InterPro" id="IPR036101">
    <property type="entry name" value="CarD-like/TRCF_RID_sf"/>
</dbReference>
<dbReference type="Gene3D" id="1.20.58.1290">
    <property type="entry name" value="CarD-like, C-terminal domain"/>
    <property type="match status" value="1"/>
</dbReference>
<proteinExistence type="predicted"/>
<gene>
    <name evidence="2" type="ORF">SAMN02910451_00785</name>
</gene>
<feature type="domain" description="CarD-like/TRCF RNAP-interacting" evidence="1">
    <location>
        <begin position="1"/>
        <end position="113"/>
    </location>
</feature>
<keyword evidence="3" id="KW-1185">Reference proteome</keyword>
<dbReference type="InterPro" id="IPR003711">
    <property type="entry name" value="CarD-like/TRCF_RID"/>
</dbReference>
<dbReference type="STRING" id="185008.bhn_I1676"/>
<dbReference type="Gene3D" id="2.40.10.170">
    <property type="match status" value="1"/>
</dbReference>
<organism evidence="2 3">
    <name type="scientific">Butyrivibrio hungatei</name>
    <dbReference type="NCBI Taxonomy" id="185008"/>
    <lineage>
        <taxon>Bacteria</taxon>
        <taxon>Bacillati</taxon>
        <taxon>Bacillota</taxon>
        <taxon>Clostridia</taxon>
        <taxon>Lachnospirales</taxon>
        <taxon>Lachnospiraceae</taxon>
        <taxon>Butyrivibrio</taxon>
    </lineage>
</organism>
<dbReference type="AlphaFoldDB" id="A0A1G5BSH6"/>
<dbReference type="Proteomes" id="UP000183047">
    <property type="component" value="Unassembled WGS sequence"/>
</dbReference>
<dbReference type="EMBL" id="FMUR01000005">
    <property type="protein sequence ID" value="SCX92994.1"/>
    <property type="molecule type" value="Genomic_DNA"/>
</dbReference>
<name>A0A1G5BSH6_9FIRM</name>
<evidence type="ECO:0000313" key="2">
    <source>
        <dbReference type="EMBL" id="SCX92994.1"/>
    </source>
</evidence>
<evidence type="ECO:0000259" key="1">
    <source>
        <dbReference type="SMART" id="SM01058"/>
    </source>
</evidence>
<evidence type="ECO:0000313" key="3">
    <source>
        <dbReference type="Proteomes" id="UP000183047"/>
    </source>
</evidence>
<protein>
    <submittedName>
        <fullName evidence="2">Transcriptional regulator, CarD family</fullName>
    </submittedName>
</protein>
<accession>A0A1G5BSH6</accession>
<reference evidence="3" key="1">
    <citation type="submission" date="2016-10" db="EMBL/GenBank/DDBJ databases">
        <authorList>
            <person name="Varghese N."/>
            <person name="Submissions S."/>
        </authorList>
    </citation>
    <scope>NUCLEOTIDE SEQUENCE [LARGE SCALE GENOMIC DNA]</scope>
    <source>
        <strain evidence="3">XBD2006</strain>
    </source>
</reference>
<sequence>MLNVGDCVIYGSHGLCKVRDILVPAFLEKGNEKQYYMMVSAVDAGSVIYVPVEGAEDKVRDVMSADDAEELICEIEDVDELDLPDGKKAEPEITGIIKRNIADEMMSLVKSLHKIKAMREAEGKKFAALNEKYLNMAEKLLYTEMAFSLKTEKETIKDRVIEVLSGLPLETI</sequence>
<dbReference type="SUPFAM" id="SSF141259">
    <property type="entry name" value="CarD-like"/>
    <property type="match status" value="1"/>
</dbReference>
<dbReference type="InterPro" id="IPR042215">
    <property type="entry name" value="CarD-like_C"/>
</dbReference>